<dbReference type="Proteomes" id="UP000823598">
    <property type="component" value="Unassembled WGS sequence"/>
</dbReference>
<reference evidence="2" key="2">
    <citation type="journal article" date="2021" name="PeerJ">
        <title>Extensive microbial diversity within the chicken gut microbiome revealed by metagenomics and culture.</title>
        <authorList>
            <person name="Gilroy R."/>
            <person name="Ravi A."/>
            <person name="Getino M."/>
            <person name="Pursley I."/>
            <person name="Horton D.L."/>
            <person name="Alikhan N.F."/>
            <person name="Baker D."/>
            <person name="Gharbi K."/>
            <person name="Hall N."/>
            <person name="Watson M."/>
            <person name="Adriaenssens E.M."/>
            <person name="Foster-Nyarko E."/>
            <person name="Jarju S."/>
            <person name="Secka A."/>
            <person name="Antonio M."/>
            <person name="Oren A."/>
            <person name="Chaudhuri R.R."/>
            <person name="La Ragione R."/>
            <person name="Hildebrand F."/>
            <person name="Pallen M.J."/>
        </authorList>
    </citation>
    <scope>NUCLEOTIDE SEQUENCE</scope>
    <source>
        <strain evidence="2">6919</strain>
    </source>
</reference>
<dbReference type="EMBL" id="JADIMC010000033">
    <property type="protein sequence ID" value="MBO8475892.1"/>
    <property type="molecule type" value="Genomic_DNA"/>
</dbReference>
<evidence type="ECO:0000256" key="1">
    <source>
        <dbReference type="SAM" id="SignalP"/>
    </source>
</evidence>
<gene>
    <name evidence="2" type="ORF">IAB88_02745</name>
</gene>
<dbReference type="AlphaFoldDB" id="A0A9D9NJQ7"/>
<name>A0A9D9NJQ7_9BACT</name>
<comment type="caution">
    <text evidence="2">The sequence shown here is derived from an EMBL/GenBank/DDBJ whole genome shotgun (WGS) entry which is preliminary data.</text>
</comment>
<sequence length="777" mass="88531">MNFNTAKLLTTAILLASAATAMSQTVIKGRVVSQSSSDAIPGASVTLLKNDTVPAAQTMTAANGSFQINSDTSGNKIIAVSMTGYKPERVAVIGGEDEVTDIGYIFLSESTVNLDEITVYGSGIIEKVDKFIVLPGKDQVERSARSIDLFAQLDLPGLRTDPILERVTVEDRTPVYQINGRQQPLKRILNLDPKDVLRIEYSNNPGIRYIDKGYSGIINVVLRDKQQGGSIYGSAQSAVWEKFINGNLQGSFNYKKSEFILSYNGSWRNYDKWKNNASESFISPDATISRDQYGYNSYMYYQNHSASLEYNFIPKLNTLFSARFSQFYYDGENDIRNRMEEKPWEGTPFNYEEHRRQTSGNTSSTLDLFFSTKLRNRQSIEINAVGNYANNRYNRNLDYIHPSATESLPLRGDGHGWGAAGEAVYNKEFDRVVARFGVQHTYTYDKNTYDDGQMSVQKKNNTYAYGEVRGKISTLQYSLGTGLKVFTTENNAESKTHLANNTVVTLLFPLAKKWNVNYALMYQPTMPTLSMLSPVVQSSNDRVFYTGNPSLKPSNWLYNRAWIRFNNNKGMTWSFWLKYGRTFNPMVQTYSFIPSENYFLRRPNNENYDDNYEMQVNFGYQNIFNHLNIYAEFGFTRYVTDGASYHHTHNNFFSSLQLQAYFGKWTFSGNMNITPRSVLSGETISEMGRNTTLSLQYKVSNNLYFWASVWYPFDKKGWISKRENLSGVNPQWSETTIRNNANMLMLGLSFNLNYGKKLSKGKRTLKNTGYESGQSQF</sequence>
<evidence type="ECO:0000313" key="2">
    <source>
        <dbReference type="EMBL" id="MBO8475892.1"/>
    </source>
</evidence>
<feature type="chain" id="PRO_5038373607" evidence="1">
    <location>
        <begin position="24"/>
        <end position="777"/>
    </location>
</feature>
<accession>A0A9D9NJQ7</accession>
<dbReference type="SUPFAM" id="SSF49464">
    <property type="entry name" value="Carboxypeptidase regulatory domain-like"/>
    <property type="match status" value="1"/>
</dbReference>
<evidence type="ECO:0000313" key="3">
    <source>
        <dbReference type="Proteomes" id="UP000823598"/>
    </source>
</evidence>
<dbReference type="Gene3D" id="2.60.40.1120">
    <property type="entry name" value="Carboxypeptidase-like, regulatory domain"/>
    <property type="match status" value="1"/>
</dbReference>
<keyword evidence="1" id="KW-0732">Signal</keyword>
<feature type="signal peptide" evidence="1">
    <location>
        <begin position="1"/>
        <end position="23"/>
    </location>
</feature>
<organism evidence="2 3">
    <name type="scientific">Candidatus Limisoma faecipullorum</name>
    <dbReference type="NCBI Taxonomy" id="2840854"/>
    <lineage>
        <taxon>Bacteria</taxon>
        <taxon>Pseudomonadati</taxon>
        <taxon>Bacteroidota</taxon>
        <taxon>Bacteroidia</taxon>
        <taxon>Bacteroidales</taxon>
        <taxon>Candidatus Limisoma</taxon>
    </lineage>
</organism>
<reference evidence="2" key="1">
    <citation type="submission" date="2020-10" db="EMBL/GenBank/DDBJ databases">
        <authorList>
            <person name="Gilroy R."/>
        </authorList>
    </citation>
    <scope>NUCLEOTIDE SEQUENCE</scope>
    <source>
        <strain evidence="2">6919</strain>
    </source>
</reference>
<dbReference type="SUPFAM" id="SSF56935">
    <property type="entry name" value="Porins"/>
    <property type="match status" value="1"/>
</dbReference>
<proteinExistence type="predicted"/>
<keyword evidence="2" id="KW-0675">Receptor</keyword>
<dbReference type="Pfam" id="PF13715">
    <property type="entry name" value="CarbopepD_reg_2"/>
    <property type="match status" value="1"/>
</dbReference>
<dbReference type="InterPro" id="IPR008969">
    <property type="entry name" value="CarboxyPept-like_regulatory"/>
</dbReference>
<protein>
    <submittedName>
        <fullName evidence="2">TonB-dependent receptor</fullName>
    </submittedName>
</protein>